<feature type="domain" description="Aminotransferase class I/classII large" evidence="13">
    <location>
        <begin position="47"/>
        <end position="385"/>
    </location>
</feature>
<sequence>MSEQTAFAWMQAQCQQRLQRQQLRQLSCNDGDAAEAPRFLKLHGQRYLNFSSNDYLGLSHHPELIDAYQQGLSRYGCGSTASPLVTGYQRPHAELAEQLADWLGRDQVLLFSSGFAANHGLLCALAPAYQGLWLDKLAHASLIDGARHSGTAFRRFLHNQINKLAQQLTGREGNQLLISEGIFSMDGDAAALAQLVELVTPQRQLFIDDAHGIGVSGYQGRGVAGQYSSAEVAYLTITFGKAFASAGAAIAVDNDVAQYLLQQHRELVYSTAMPPAQAYALQATLTLIAGEQGEQRRQRLQQLISYFRTQASTLGLPINASQSMIQVCLCGDEGTALAASQRLRQAGIWCSAIRPPTVPNGSSRLRFCLTAAHQREDIDRLLEALAEAGLAASTARHNENNDDADV</sequence>
<dbReference type="Proteomes" id="UP000014115">
    <property type="component" value="Unassembled WGS sequence"/>
</dbReference>
<name>K2JU46_9GAMM</name>
<evidence type="ECO:0000256" key="4">
    <source>
        <dbReference type="ARBA" id="ARBA00011738"/>
    </source>
</evidence>
<dbReference type="InterPro" id="IPR015421">
    <property type="entry name" value="PyrdxlP-dep_Trfase_major"/>
</dbReference>
<comment type="pathway">
    <text evidence="2">Cofactor biosynthesis; biotin biosynthesis.</text>
</comment>
<organism evidence="14 15">
    <name type="scientific">Idiomarina xiamenensis 10-D-4</name>
    <dbReference type="NCBI Taxonomy" id="740709"/>
    <lineage>
        <taxon>Bacteria</taxon>
        <taxon>Pseudomonadati</taxon>
        <taxon>Pseudomonadota</taxon>
        <taxon>Gammaproteobacteria</taxon>
        <taxon>Alteromonadales</taxon>
        <taxon>Idiomarinaceae</taxon>
        <taxon>Idiomarina</taxon>
    </lineage>
</organism>
<dbReference type="PANTHER" id="PTHR13693">
    <property type="entry name" value="CLASS II AMINOTRANSFERASE/8-AMINO-7-OXONONANOATE SYNTHASE"/>
    <property type="match status" value="1"/>
</dbReference>
<comment type="caution">
    <text evidence="14">The sequence shown here is derived from an EMBL/GenBank/DDBJ whole genome shotgun (WGS) entry which is preliminary data.</text>
</comment>
<evidence type="ECO:0000256" key="3">
    <source>
        <dbReference type="ARBA" id="ARBA00010008"/>
    </source>
</evidence>
<dbReference type="OrthoDB" id="9807157at2"/>
<dbReference type="InterPro" id="IPR001917">
    <property type="entry name" value="Aminotrans_II_pyridoxalP_BS"/>
</dbReference>
<dbReference type="InterPro" id="IPR015422">
    <property type="entry name" value="PyrdxlP-dep_Trfase_small"/>
</dbReference>
<reference evidence="14 15" key="1">
    <citation type="journal article" date="2012" name="J. Bacteriol.">
        <title>Genome Sequence of Idiomarina xiamenensis Type Strain 10-D-4.</title>
        <authorList>
            <person name="Lai Q."/>
            <person name="Wang L."/>
            <person name="Wang W."/>
            <person name="Shao Z."/>
        </authorList>
    </citation>
    <scope>NUCLEOTIDE SEQUENCE [LARGE SCALE GENOMIC DNA]</scope>
    <source>
        <strain evidence="14 15">10-D-4</strain>
    </source>
</reference>
<dbReference type="AlphaFoldDB" id="K2JU46"/>
<dbReference type="PANTHER" id="PTHR13693:SF100">
    <property type="entry name" value="8-AMINO-7-OXONONANOATE SYNTHASE"/>
    <property type="match status" value="1"/>
</dbReference>
<comment type="subunit">
    <text evidence="4">Homodimer.</text>
</comment>
<comment type="catalytic activity">
    <reaction evidence="11">
        <text>6-carboxyhexanoyl-[ACP] + L-alanine + H(+) = (8S)-8-amino-7-oxononanoate + holo-[ACP] + CO2</text>
        <dbReference type="Rhea" id="RHEA:42288"/>
        <dbReference type="Rhea" id="RHEA-COMP:9685"/>
        <dbReference type="Rhea" id="RHEA-COMP:9955"/>
        <dbReference type="ChEBI" id="CHEBI:15378"/>
        <dbReference type="ChEBI" id="CHEBI:16526"/>
        <dbReference type="ChEBI" id="CHEBI:57972"/>
        <dbReference type="ChEBI" id="CHEBI:64479"/>
        <dbReference type="ChEBI" id="CHEBI:78846"/>
        <dbReference type="ChEBI" id="CHEBI:149468"/>
        <dbReference type="EC" id="2.3.1.47"/>
    </reaction>
</comment>
<dbReference type="eggNOG" id="COG0156">
    <property type="taxonomic scope" value="Bacteria"/>
</dbReference>
<keyword evidence="6" id="KW-0808">Transferase</keyword>
<dbReference type="PATRIC" id="fig|740709.3.peg.398"/>
<comment type="cofactor">
    <cofactor evidence="1 12">
        <name>pyridoxal 5'-phosphate</name>
        <dbReference type="ChEBI" id="CHEBI:597326"/>
    </cofactor>
</comment>
<dbReference type="GO" id="GO:0008710">
    <property type="term" value="F:8-amino-7-oxononanoate synthase activity"/>
    <property type="evidence" value="ECO:0007669"/>
    <property type="project" value="UniProtKB-EC"/>
</dbReference>
<dbReference type="SUPFAM" id="SSF53383">
    <property type="entry name" value="PLP-dependent transferases"/>
    <property type="match status" value="1"/>
</dbReference>
<evidence type="ECO:0000256" key="1">
    <source>
        <dbReference type="ARBA" id="ARBA00001933"/>
    </source>
</evidence>
<evidence type="ECO:0000256" key="10">
    <source>
        <dbReference type="ARBA" id="ARBA00033381"/>
    </source>
</evidence>
<dbReference type="RefSeq" id="WP_008487393.1">
    <property type="nucleotide sequence ID" value="NZ_AMRG01000002.1"/>
</dbReference>
<dbReference type="InterPro" id="IPR015424">
    <property type="entry name" value="PyrdxlP-dep_Trfase"/>
</dbReference>
<dbReference type="STRING" id="740709.A10D4_01977"/>
<keyword evidence="7" id="KW-0093">Biotin biosynthesis</keyword>
<evidence type="ECO:0000313" key="14">
    <source>
        <dbReference type="EMBL" id="EKE86971.1"/>
    </source>
</evidence>
<evidence type="ECO:0000256" key="11">
    <source>
        <dbReference type="ARBA" id="ARBA00047715"/>
    </source>
</evidence>
<proteinExistence type="inferred from homology"/>
<dbReference type="GO" id="GO:0030170">
    <property type="term" value="F:pyridoxal phosphate binding"/>
    <property type="evidence" value="ECO:0007669"/>
    <property type="project" value="InterPro"/>
</dbReference>
<evidence type="ECO:0000256" key="8">
    <source>
        <dbReference type="ARBA" id="ARBA00022898"/>
    </source>
</evidence>
<comment type="similarity">
    <text evidence="3">Belongs to the class-II pyridoxal-phosphate-dependent aminotransferase family. BioF subfamily.</text>
</comment>
<dbReference type="EMBL" id="AMRG01000002">
    <property type="protein sequence ID" value="EKE86971.1"/>
    <property type="molecule type" value="Genomic_DNA"/>
</dbReference>
<dbReference type="InterPro" id="IPR004839">
    <property type="entry name" value="Aminotransferase_I/II_large"/>
</dbReference>
<evidence type="ECO:0000256" key="12">
    <source>
        <dbReference type="RuleBase" id="RU003693"/>
    </source>
</evidence>
<accession>K2JU46</accession>
<evidence type="ECO:0000256" key="7">
    <source>
        <dbReference type="ARBA" id="ARBA00022756"/>
    </source>
</evidence>
<dbReference type="Gene3D" id="3.90.1150.10">
    <property type="entry name" value="Aspartate Aminotransferase, domain 1"/>
    <property type="match status" value="1"/>
</dbReference>
<evidence type="ECO:0000259" key="13">
    <source>
        <dbReference type="Pfam" id="PF00155"/>
    </source>
</evidence>
<keyword evidence="15" id="KW-1185">Reference proteome</keyword>
<evidence type="ECO:0000313" key="15">
    <source>
        <dbReference type="Proteomes" id="UP000014115"/>
    </source>
</evidence>
<evidence type="ECO:0000256" key="2">
    <source>
        <dbReference type="ARBA" id="ARBA00004746"/>
    </source>
</evidence>
<protein>
    <recommendedName>
        <fullName evidence="5">8-amino-7-oxononanoate synthase</fullName>
        <ecNumber evidence="5">2.3.1.47</ecNumber>
    </recommendedName>
    <alternativeName>
        <fullName evidence="9">7-keto-8-amino-pelargonic acid synthase</fullName>
    </alternativeName>
    <alternativeName>
        <fullName evidence="10">8-amino-7-ketopelargonate synthase</fullName>
    </alternativeName>
</protein>
<evidence type="ECO:0000256" key="6">
    <source>
        <dbReference type="ARBA" id="ARBA00022679"/>
    </source>
</evidence>
<keyword evidence="8 12" id="KW-0663">Pyridoxal phosphate</keyword>
<gene>
    <name evidence="14" type="ORF">A10D4_01977</name>
</gene>
<evidence type="ECO:0000256" key="5">
    <source>
        <dbReference type="ARBA" id="ARBA00013187"/>
    </source>
</evidence>
<dbReference type="PROSITE" id="PS00599">
    <property type="entry name" value="AA_TRANSFER_CLASS_2"/>
    <property type="match status" value="1"/>
</dbReference>
<dbReference type="GO" id="GO:0009102">
    <property type="term" value="P:biotin biosynthetic process"/>
    <property type="evidence" value="ECO:0007669"/>
    <property type="project" value="UniProtKB-KW"/>
</dbReference>
<dbReference type="InterPro" id="IPR050087">
    <property type="entry name" value="AON_synthase_class-II"/>
</dbReference>
<dbReference type="Gene3D" id="3.40.640.10">
    <property type="entry name" value="Type I PLP-dependent aspartate aminotransferase-like (Major domain)"/>
    <property type="match status" value="1"/>
</dbReference>
<dbReference type="Pfam" id="PF00155">
    <property type="entry name" value="Aminotran_1_2"/>
    <property type="match status" value="1"/>
</dbReference>
<dbReference type="EC" id="2.3.1.47" evidence="5"/>
<evidence type="ECO:0000256" key="9">
    <source>
        <dbReference type="ARBA" id="ARBA00032610"/>
    </source>
</evidence>